<reference evidence="1" key="1">
    <citation type="journal article" date="2020" name="Stud. Mycol.">
        <title>101 Dothideomycetes genomes: a test case for predicting lifestyles and emergence of pathogens.</title>
        <authorList>
            <person name="Haridas S."/>
            <person name="Albert R."/>
            <person name="Binder M."/>
            <person name="Bloem J."/>
            <person name="Labutti K."/>
            <person name="Salamov A."/>
            <person name="Andreopoulos B."/>
            <person name="Baker S."/>
            <person name="Barry K."/>
            <person name="Bills G."/>
            <person name="Bluhm B."/>
            <person name="Cannon C."/>
            <person name="Castanera R."/>
            <person name="Culley D."/>
            <person name="Daum C."/>
            <person name="Ezra D."/>
            <person name="Gonzalez J."/>
            <person name="Henrissat B."/>
            <person name="Kuo A."/>
            <person name="Liang C."/>
            <person name="Lipzen A."/>
            <person name="Lutzoni F."/>
            <person name="Magnuson J."/>
            <person name="Mondo S."/>
            <person name="Nolan M."/>
            <person name="Ohm R."/>
            <person name="Pangilinan J."/>
            <person name="Park H.-J."/>
            <person name="Ramirez L."/>
            <person name="Alfaro M."/>
            <person name="Sun H."/>
            <person name="Tritt A."/>
            <person name="Yoshinaga Y."/>
            <person name="Zwiers L.-H."/>
            <person name="Turgeon B."/>
            <person name="Goodwin S."/>
            <person name="Spatafora J."/>
            <person name="Crous P."/>
            <person name="Grigoriev I."/>
        </authorList>
    </citation>
    <scope>NUCLEOTIDE SEQUENCE</scope>
    <source>
        <strain evidence="1">CBS 121410</strain>
    </source>
</reference>
<evidence type="ECO:0000313" key="2">
    <source>
        <dbReference type="Proteomes" id="UP000799776"/>
    </source>
</evidence>
<dbReference type="EMBL" id="ML978724">
    <property type="protein sequence ID" value="KAF2086513.1"/>
    <property type="molecule type" value="Genomic_DNA"/>
</dbReference>
<dbReference type="Proteomes" id="UP000799776">
    <property type="component" value="Unassembled WGS sequence"/>
</dbReference>
<organism evidence="1 2">
    <name type="scientific">Saccharata proteae CBS 121410</name>
    <dbReference type="NCBI Taxonomy" id="1314787"/>
    <lineage>
        <taxon>Eukaryota</taxon>
        <taxon>Fungi</taxon>
        <taxon>Dikarya</taxon>
        <taxon>Ascomycota</taxon>
        <taxon>Pezizomycotina</taxon>
        <taxon>Dothideomycetes</taxon>
        <taxon>Dothideomycetes incertae sedis</taxon>
        <taxon>Botryosphaeriales</taxon>
        <taxon>Saccharataceae</taxon>
        <taxon>Saccharata</taxon>
    </lineage>
</organism>
<name>A0A9P4HV57_9PEZI</name>
<comment type="caution">
    <text evidence="1">The sequence shown here is derived from an EMBL/GenBank/DDBJ whole genome shotgun (WGS) entry which is preliminary data.</text>
</comment>
<sequence length="188" mass="21820">MFAPSPAIGKNPWLMSKEVKHIVDSAAKNGVFPPSWFETGWPLEQPPREWLISLKQSIYSAQGMWEQQTEDWKGSKTDLWPSWHPQTVHERAAPAAEPTQVTYWNLHLHGAHNSRPWPGRFGTYQTEYFDFNPRHYVKCFEVERKVAGSDQSYRTATRAEWGVTLGHVHAPTRKPYGYIDEPEMVWVN</sequence>
<accession>A0A9P4HV57</accession>
<keyword evidence="2" id="KW-1185">Reference proteome</keyword>
<protein>
    <submittedName>
        <fullName evidence="1">Uncharacterized protein</fullName>
    </submittedName>
</protein>
<proteinExistence type="predicted"/>
<dbReference type="AlphaFoldDB" id="A0A9P4HV57"/>
<evidence type="ECO:0000313" key="1">
    <source>
        <dbReference type="EMBL" id="KAF2086513.1"/>
    </source>
</evidence>
<gene>
    <name evidence="1" type="ORF">K490DRAFT_66706</name>
</gene>